<name>A0A7S0ANR5_9STRA</name>
<protein>
    <submittedName>
        <fullName evidence="1">Uncharacterized protein</fullName>
    </submittedName>
</protein>
<accession>A0A7S0ANR5</accession>
<dbReference type="EMBL" id="HBEJ01009262">
    <property type="protein sequence ID" value="CAD8369436.1"/>
    <property type="molecule type" value="Transcribed_RNA"/>
</dbReference>
<evidence type="ECO:0000313" key="1">
    <source>
        <dbReference type="EMBL" id="CAD8369436.1"/>
    </source>
</evidence>
<sequence length="121" mass="13117">MASPQQLPSSGWVESLAELAFGTHEYQVKTTATMPKESQKLRTRTVEGGLFVTASVSVVLAILLRTSDLVAVTEQQFYAAMAIIPPMLTLLEAKVVPHQMDETKVALGVLLGGLMLERVMC</sequence>
<reference evidence="1" key="1">
    <citation type="submission" date="2021-01" db="EMBL/GenBank/DDBJ databases">
        <authorList>
            <person name="Corre E."/>
            <person name="Pelletier E."/>
            <person name="Niang G."/>
            <person name="Scheremetjew M."/>
            <person name="Finn R."/>
            <person name="Kale V."/>
            <person name="Holt S."/>
            <person name="Cochrane G."/>
            <person name="Meng A."/>
            <person name="Brown T."/>
            <person name="Cohen L."/>
        </authorList>
    </citation>
    <scope>NUCLEOTIDE SEQUENCE</scope>
    <source>
        <strain evidence="1">CCMP3303</strain>
    </source>
</reference>
<proteinExistence type="predicted"/>
<dbReference type="AlphaFoldDB" id="A0A7S0ANR5"/>
<organism evidence="1">
    <name type="scientific">Minutocellus polymorphus</name>
    <dbReference type="NCBI Taxonomy" id="265543"/>
    <lineage>
        <taxon>Eukaryota</taxon>
        <taxon>Sar</taxon>
        <taxon>Stramenopiles</taxon>
        <taxon>Ochrophyta</taxon>
        <taxon>Bacillariophyta</taxon>
        <taxon>Mediophyceae</taxon>
        <taxon>Cymatosirophycidae</taxon>
        <taxon>Cymatosirales</taxon>
        <taxon>Cymatosiraceae</taxon>
        <taxon>Minutocellus</taxon>
    </lineage>
</organism>
<gene>
    <name evidence="1" type="ORF">MPOL1434_LOCUS5440</name>
</gene>